<evidence type="ECO:0000313" key="7">
    <source>
        <dbReference type="Proteomes" id="UP000027186"/>
    </source>
</evidence>
<feature type="domain" description="4-oxalocrotonate tautomerase-like" evidence="3">
    <location>
        <begin position="2"/>
        <end position="58"/>
    </location>
</feature>
<protein>
    <submittedName>
        <fullName evidence="4">4-oxalocrotonate tautomerase</fullName>
    </submittedName>
</protein>
<proteinExistence type="inferred from homology"/>
<dbReference type="Proteomes" id="UP000236268">
    <property type="component" value="Unassembled WGS sequence"/>
</dbReference>
<geneLocation type="plasmid" evidence="4 7">
    <name>AbAZ39_p1</name>
</geneLocation>
<evidence type="ECO:0000259" key="3">
    <source>
        <dbReference type="Pfam" id="PF01361"/>
    </source>
</evidence>
<keyword evidence="2" id="KW-0413">Isomerase</keyword>
<geneLocation type="plasmid" evidence="6">
    <name>p60unnamed</name>
</geneLocation>
<dbReference type="PANTHER" id="PTHR35530:SF1">
    <property type="entry name" value="2-HYDROXYMUCONATE TAUTOMERASE"/>
    <property type="match status" value="1"/>
</dbReference>
<reference evidence="6 8" key="2">
    <citation type="submission" date="2018-01" db="EMBL/GenBank/DDBJ databases">
        <title>Whole genome sequence of Azospirillum brasilense REC3 isolated from strawberry roots.</title>
        <authorList>
            <person name="Fontana C.A."/>
            <person name="Salazar S.M."/>
            <person name="Bassi D."/>
            <person name="Puglisi E."/>
            <person name="Lovaisa N.C."/>
            <person name="Toffoli L.M."/>
            <person name="Pedraza R."/>
            <person name="Cocconcelli P.S."/>
        </authorList>
    </citation>
    <scope>NUCLEOTIDE SEQUENCE [LARGE SCALE GENOMIC DNA]</scope>
    <source>
        <strain evidence="6 8">REC3</strain>
        <plasmid evidence="6">p60unnamed</plasmid>
    </source>
</reference>
<dbReference type="KEGG" id="abq:ABAZ39_21635"/>
<dbReference type="InterPro" id="IPR014347">
    <property type="entry name" value="Tautomerase/MIF_sf"/>
</dbReference>
<dbReference type="SUPFAM" id="SSF55331">
    <property type="entry name" value="Tautomerase/MIF"/>
    <property type="match status" value="1"/>
</dbReference>
<organism evidence="4 7">
    <name type="scientific">Azospirillum argentinense</name>
    <dbReference type="NCBI Taxonomy" id="2970906"/>
    <lineage>
        <taxon>Bacteria</taxon>
        <taxon>Pseudomonadati</taxon>
        <taxon>Pseudomonadota</taxon>
        <taxon>Alphaproteobacteria</taxon>
        <taxon>Rhodospirillales</taxon>
        <taxon>Azospirillaceae</taxon>
        <taxon>Azospirillum</taxon>
    </lineage>
</organism>
<dbReference type="GO" id="GO:0016853">
    <property type="term" value="F:isomerase activity"/>
    <property type="evidence" value="ECO:0007669"/>
    <property type="project" value="UniProtKB-KW"/>
</dbReference>
<evidence type="ECO:0000256" key="1">
    <source>
        <dbReference type="ARBA" id="ARBA00006723"/>
    </source>
</evidence>
<dbReference type="Gene3D" id="3.30.429.10">
    <property type="entry name" value="Macrophage Migration Inhibitory Factor"/>
    <property type="match status" value="1"/>
</dbReference>
<dbReference type="Proteomes" id="UP000325333">
    <property type="component" value="Unassembled WGS sequence"/>
</dbReference>
<dbReference type="Proteomes" id="UP000027186">
    <property type="component" value="Plasmid AbAZ39_p1"/>
</dbReference>
<dbReference type="EMBL" id="POWG01000086">
    <property type="protein sequence ID" value="PNQ94743.1"/>
    <property type="molecule type" value="Genomic_DNA"/>
</dbReference>
<reference evidence="4 7" key="1">
    <citation type="journal article" date="2014" name="Genome Announc.">
        <title>Complete Genome Sequence of the Model Rhizosphere Strain Azospirillum brasilense Az39, Successfully Applied in Agriculture.</title>
        <authorList>
            <person name="Rivera D."/>
            <person name="Revale S."/>
            <person name="Molina R."/>
            <person name="Gualpa J."/>
            <person name="Puente M."/>
            <person name="Maroniche G."/>
            <person name="Paris G."/>
            <person name="Baker D."/>
            <person name="Clavijo B."/>
            <person name="McLay K."/>
            <person name="Spaepen S."/>
            <person name="Perticari A."/>
            <person name="Vazquez M."/>
            <person name="Wisniewski-Dye F."/>
            <person name="Watkins C."/>
            <person name="Martinez-Abarca F."/>
            <person name="Vanderleyden J."/>
            <person name="Cassan F."/>
        </authorList>
    </citation>
    <scope>NUCLEOTIDE SEQUENCE [LARGE SCALE GENOMIC DNA]</scope>
    <source>
        <strain evidence="4 7">Az39</strain>
        <plasmid evidence="4">AbAZ39_p1</plasmid>
    </source>
</reference>
<dbReference type="InterPro" id="IPR004370">
    <property type="entry name" value="4-OT-like_dom"/>
</dbReference>
<reference evidence="5 9" key="3">
    <citation type="submission" date="2019-07" db="EMBL/GenBank/DDBJ databases">
        <title>Genome sequencing of the stress-tolerant strain Azospirillum brasilense Az19.</title>
        <authorList>
            <person name="Maroniche G.A."/>
            <person name="Garcia J.E."/>
            <person name="Pagnussat L."/>
            <person name="Amenta M."/>
            <person name="Creus C.M."/>
        </authorList>
    </citation>
    <scope>NUCLEOTIDE SEQUENCE [LARGE SCALE GENOMIC DNA]</scope>
    <source>
        <strain evidence="5 9">Az19</strain>
    </source>
</reference>
<keyword evidence="4" id="KW-0614">Plasmid</keyword>
<comment type="similarity">
    <text evidence="1">Belongs to the 4-oxalocrotonate tautomerase family.</text>
</comment>
<name>A0A060DTN7_9PROT</name>
<dbReference type="EMBL" id="CP007794">
    <property type="protein sequence ID" value="AIB14513.1"/>
    <property type="molecule type" value="Genomic_DNA"/>
</dbReference>
<evidence type="ECO:0000256" key="2">
    <source>
        <dbReference type="ARBA" id="ARBA00023235"/>
    </source>
</evidence>
<gene>
    <name evidence="4" type="ORF">ABAZ39_21635</name>
    <name evidence="6" type="ORF">C1S70_32635</name>
    <name evidence="5" type="ORF">FH063_002987</name>
</gene>
<sequence length="62" mass="6790">MPLINVQLFEGRTLEQKRAYAKALTDASVAVLGCSPEAVDVIFHDVKKSDWASGGKLWSDPE</sequence>
<evidence type="ECO:0000313" key="5">
    <source>
        <dbReference type="EMBL" id="KAA1053374.1"/>
    </source>
</evidence>
<dbReference type="NCBIfam" id="NF001966">
    <property type="entry name" value="PRK00745.1"/>
    <property type="match status" value="1"/>
</dbReference>
<evidence type="ECO:0000313" key="8">
    <source>
        <dbReference type="Proteomes" id="UP000236268"/>
    </source>
</evidence>
<evidence type="ECO:0000313" key="6">
    <source>
        <dbReference type="EMBL" id="PNQ94743.1"/>
    </source>
</evidence>
<accession>A0A060DTN7</accession>
<evidence type="ECO:0000313" key="9">
    <source>
        <dbReference type="Proteomes" id="UP000325333"/>
    </source>
</evidence>
<evidence type="ECO:0000313" key="4">
    <source>
        <dbReference type="EMBL" id="AIB14513.1"/>
    </source>
</evidence>
<dbReference type="Pfam" id="PF01361">
    <property type="entry name" value="Tautomerase"/>
    <property type="match status" value="1"/>
</dbReference>
<dbReference type="RefSeq" id="WP_014197963.1">
    <property type="nucleotide sequence ID" value="NZ_CP007794.1"/>
</dbReference>
<dbReference type="PANTHER" id="PTHR35530">
    <property type="entry name" value="TAUTOMERASE-RELATED"/>
    <property type="match status" value="1"/>
</dbReference>
<dbReference type="AlphaFoldDB" id="A0A060DTN7"/>
<dbReference type="EMBL" id="VEWN01000016">
    <property type="protein sequence ID" value="KAA1053374.1"/>
    <property type="molecule type" value="Genomic_DNA"/>
</dbReference>